<feature type="domain" description="Helicase C-terminal" evidence="7">
    <location>
        <begin position="459"/>
        <end position="628"/>
    </location>
</feature>
<keyword evidence="1" id="KW-0547">Nucleotide-binding</keyword>
<gene>
    <name evidence="8" type="ORF">GCM10022419_061950</name>
</gene>
<dbReference type="PANTHER" id="PTHR45766:SF6">
    <property type="entry name" value="SWI_SNF-RELATED MATRIX-ASSOCIATED ACTIN-DEPENDENT REGULATOR OF CHROMATIN SUBFAMILY A-LIKE PROTEIN 1"/>
    <property type="match status" value="1"/>
</dbReference>
<dbReference type="InterPro" id="IPR014001">
    <property type="entry name" value="Helicase_ATP-bd"/>
</dbReference>
<evidence type="ECO:0000313" key="8">
    <source>
        <dbReference type="EMBL" id="GAA3572649.1"/>
    </source>
</evidence>
<dbReference type="CDD" id="cd18793">
    <property type="entry name" value="SF2_C_SNF"/>
    <property type="match status" value="1"/>
</dbReference>
<dbReference type="InterPro" id="IPR057342">
    <property type="entry name" value="DEXDc_RapA"/>
</dbReference>
<keyword evidence="9" id="KW-1185">Reference proteome</keyword>
<feature type="domain" description="Helicase ATP-binding" evidence="6">
    <location>
        <begin position="136"/>
        <end position="305"/>
    </location>
</feature>
<evidence type="ECO:0000256" key="1">
    <source>
        <dbReference type="ARBA" id="ARBA00022741"/>
    </source>
</evidence>
<dbReference type="PANTHER" id="PTHR45766">
    <property type="entry name" value="DNA ANNEALING HELICASE AND ENDONUCLEASE ZRANB3 FAMILY MEMBER"/>
    <property type="match status" value="1"/>
</dbReference>
<evidence type="ECO:0000256" key="4">
    <source>
        <dbReference type="ARBA" id="ARBA00022840"/>
    </source>
</evidence>
<dbReference type="PROSITE" id="PS51192">
    <property type="entry name" value="HELICASE_ATP_BIND_1"/>
    <property type="match status" value="1"/>
</dbReference>
<dbReference type="CDD" id="cd18011">
    <property type="entry name" value="DEXDc_RapA"/>
    <property type="match status" value="1"/>
</dbReference>
<dbReference type="SMART" id="SM00487">
    <property type="entry name" value="DEXDc"/>
    <property type="match status" value="1"/>
</dbReference>
<reference evidence="9" key="1">
    <citation type="journal article" date="2019" name="Int. J. Syst. Evol. Microbiol.">
        <title>The Global Catalogue of Microorganisms (GCM) 10K type strain sequencing project: providing services to taxonomists for standard genome sequencing and annotation.</title>
        <authorList>
            <consortium name="The Broad Institute Genomics Platform"/>
            <consortium name="The Broad Institute Genome Sequencing Center for Infectious Disease"/>
            <person name="Wu L."/>
            <person name="Ma J."/>
        </authorList>
    </citation>
    <scope>NUCLEOTIDE SEQUENCE [LARGE SCALE GENOMIC DNA]</scope>
    <source>
        <strain evidence="9">JCM 17326</strain>
    </source>
</reference>
<evidence type="ECO:0000256" key="2">
    <source>
        <dbReference type="ARBA" id="ARBA00022801"/>
    </source>
</evidence>
<feature type="compositionally biased region" description="Acidic residues" evidence="5">
    <location>
        <begin position="675"/>
        <end position="685"/>
    </location>
</feature>
<evidence type="ECO:0000259" key="7">
    <source>
        <dbReference type="PROSITE" id="PS51194"/>
    </source>
</evidence>
<dbReference type="InterPro" id="IPR038718">
    <property type="entry name" value="SNF2-like_sf"/>
</dbReference>
<feature type="compositionally biased region" description="Acidic residues" evidence="5">
    <location>
        <begin position="655"/>
        <end position="666"/>
    </location>
</feature>
<dbReference type="InterPro" id="IPR000330">
    <property type="entry name" value="SNF2_N"/>
</dbReference>
<dbReference type="Pfam" id="PF00176">
    <property type="entry name" value="SNF2-rel_dom"/>
    <property type="match status" value="1"/>
</dbReference>
<evidence type="ECO:0000256" key="5">
    <source>
        <dbReference type="SAM" id="MobiDB-lite"/>
    </source>
</evidence>
<keyword evidence="4" id="KW-0067">ATP-binding</keyword>
<keyword evidence="2" id="KW-0378">Hydrolase</keyword>
<accession>A0ABP6XZR4</accession>
<evidence type="ECO:0000313" key="9">
    <source>
        <dbReference type="Proteomes" id="UP001500630"/>
    </source>
</evidence>
<comment type="caution">
    <text evidence="8">The sequence shown here is derived from an EMBL/GenBank/DDBJ whole genome shotgun (WGS) entry which is preliminary data.</text>
</comment>
<dbReference type="Gene3D" id="3.40.50.10810">
    <property type="entry name" value="Tandem AAA-ATPase domain"/>
    <property type="match status" value="1"/>
</dbReference>
<dbReference type="InterPro" id="IPR001650">
    <property type="entry name" value="Helicase_C-like"/>
</dbReference>
<evidence type="ECO:0000259" key="6">
    <source>
        <dbReference type="PROSITE" id="PS51192"/>
    </source>
</evidence>
<dbReference type="SUPFAM" id="SSF52540">
    <property type="entry name" value="P-loop containing nucleoside triphosphate hydrolases"/>
    <property type="match status" value="2"/>
</dbReference>
<sequence length="1033" mass="116102">MDSGETKGEQRFASGMTVLIRGEEWLVTEVKEVEGEKIGGSETEKRVTRLTVIGTSPLIRDQTAVFFNAEGLDRVEPLLPEDTELINDPSPGFRRSRLFIEALLRKTPLPQGEQRLATVNTHLVDDLVYQREPSRLAFANLRPRLLIADAVGLGKTLEIGLLLSELIRRGRGDRILVVTPRHILEQFQHELWTRFAIPLVALDSTGIARMQQRLPAGRNPFDYYKRVIASIDTLKSARYREQLRGVEWDAVVMDESHKLISKTALNNQLARVLAPTTHAFVLASATPHNGNDESFNELISLIDPTAIVDTKRPATPEELQHLYVRRHKTSPDVAAQIGAEWAERAHPIFVDCTATAAEEKVLNELYATWIKPGEGRSAPIVGKGSGLFPVTLLKAFLSSHEALLSTVRERVKKVNKEIEKKPQTATERTPELTALQRLQEVAEQVRTEDSAKLAALVCELKKIVVEPKSSARVVVFSERQATINWLYEELPARLGFKGPAPEKIGEKGVTGPIRILHGGQSDTAQQSIVKDFSLEGSDVRILLTSDIAAEGVNLHRQCHDLIHYDIPWSLITIEQRNGRIDRYGQRVPPQIRVLIHRSADKDHEADETVSRALARKEDSAHRTLGEAGALMGLRDEQLEMDRIEQAYLDGRDLDEVIPDEPDEDDLFMTGRGFGDDEEDGDAEAGQDDVLRQPRLFGSTKEFVKEAFEEAYGNPAARIGLTWRDPSDYPDTFTFELNRDACRLADLQRRLRVLPQSYLDERDVLKELTLTFSPEVAQKRLDLARKNSGEKTKKAVNAKDHASEGQADKKPAVKERVTREQRSQASGWPDVSYLTDQHPVTEWLVDKVLARSAADSTTTRRLTAPVIAADVTEPVFLLNGRYSNRQGKPTIMAWLAFRILSTGLALDPREFVQVLHEAHVNKEMHQRPVGDLGALQLRIPEVIEAARVEMGKRRAVEDDRLMAPLEEYERRLILWQKQQETRFEQLALTNVRTTAEKRVHKTATDIGRLLKELSTDGEPMLRLVAVLVPVQKGA</sequence>
<feature type="compositionally biased region" description="Basic and acidic residues" evidence="5">
    <location>
        <begin position="782"/>
        <end position="821"/>
    </location>
</feature>
<proteinExistence type="predicted"/>
<dbReference type="RefSeq" id="WP_345567179.1">
    <property type="nucleotide sequence ID" value="NZ_BAABDQ010000014.1"/>
</dbReference>
<dbReference type="SMART" id="SM00490">
    <property type="entry name" value="HELICc"/>
    <property type="match status" value="1"/>
</dbReference>
<keyword evidence="3 8" id="KW-0347">Helicase</keyword>
<dbReference type="InterPro" id="IPR027417">
    <property type="entry name" value="P-loop_NTPase"/>
</dbReference>
<dbReference type="Proteomes" id="UP001500630">
    <property type="component" value="Unassembled WGS sequence"/>
</dbReference>
<evidence type="ECO:0000256" key="3">
    <source>
        <dbReference type="ARBA" id="ARBA00022806"/>
    </source>
</evidence>
<dbReference type="InterPro" id="IPR049730">
    <property type="entry name" value="SNF2/RAD54-like_C"/>
</dbReference>
<feature type="region of interest" description="Disordered" evidence="5">
    <location>
        <begin position="782"/>
        <end position="829"/>
    </location>
</feature>
<dbReference type="EMBL" id="BAABDQ010000014">
    <property type="protein sequence ID" value="GAA3572649.1"/>
    <property type="molecule type" value="Genomic_DNA"/>
</dbReference>
<dbReference type="GO" id="GO:0004386">
    <property type="term" value="F:helicase activity"/>
    <property type="evidence" value="ECO:0007669"/>
    <property type="project" value="UniProtKB-KW"/>
</dbReference>
<feature type="region of interest" description="Disordered" evidence="5">
    <location>
        <begin position="654"/>
        <end position="685"/>
    </location>
</feature>
<dbReference type="PROSITE" id="PS51194">
    <property type="entry name" value="HELICASE_CTER"/>
    <property type="match status" value="1"/>
</dbReference>
<organism evidence="8 9">
    <name type="scientific">Nonomuraea rosea</name>
    <dbReference type="NCBI Taxonomy" id="638574"/>
    <lineage>
        <taxon>Bacteria</taxon>
        <taxon>Bacillati</taxon>
        <taxon>Actinomycetota</taxon>
        <taxon>Actinomycetes</taxon>
        <taxon>Streptosporangiales</taxon>
        <taxon>Streptosporangiaceae</taxon>
        <taxon>Nonomuraea</taxon>
    </lineage>
</organism>
<dbReference type="Gene3D" id="3.40.50.300">
    <property type="entry name" value="P-loop containing nucleotide triphosphate hydrolases"/>
    <property type="match status" value="1"/>
</dbReference>
<dbReference type="Pfam" id="PF00271">
    <property type="entry name" value="Helicase_C"/>
    <property type="match status" value="1"/>
</dbReference>
<name>A0ABP6XZR4_9ACTN</name>
<protein>
    <submittedName>
        <fullName evidence="8">DEAD/DEAH box helicase</fullName>
    </submittedName>
</protein>